<evidence type="ECO:0000313" key="3">
    <source>
        <dbReference type="Proteomes" id="UP000837857"/>
    </source>
</evidence>
<feature type="region of interest" description="Disordered" evidence="1">
    <location>
        <begin position="1"/>
        <end position="43"/>
    </location>
</feature>
<feature type="non-terminal residue" evidence="2">
    <location>
        <position position="151"/>
    </location>
</feature>
<evidence type="ECO:0000256" key="1">
    <source>
        <dbReference type="SAM" id="MobiDB-lite"/>
    </source>
</evidence>
<dbReference type="EMBL" id="OW152818">
    <property type="protein sequence ID" value="CAH2071800.1"/>
    <property type="molecule type" value="Genomic_DNA"/>
</dbReference>
<accession>A0ABN8J2Z0</accession>
<proteinExistence type="predicted"/>
<feature type="compositionally biased region" description="Basic residues" evidence="1">
    <location>
        <begin position="1"/>
        <end position="22"/>
    </location>
</feature>
<evidence type="ECO:0000313" key="2">
    <source>
        <dbReference type="EMBL" id="CAH2071800.1"/>
    </source>
</evidence>
<gene>
    <name evidence="2" type="ORF">IPOD504_LOCUS15274</name>
</gene>
<protein>
    <submittedName>
        <fullName evidence="2">Uncharacterized protein</fullName>
    </submittedName>
</protein>
<organism evidence="2 3">
    <name type="scientific">Iphiclides podalirius</name>
    <name type="common">scarce swallowtail</name>
    <dbReference type="NCBI Taxonomy" id="110791"/>
    <lineage>
        <taxon>Eukaryota</taxon>
        <taxon>Metazoa</taxon>
        <taxon>Ecdysozoa</taxon>
        <taxon>Arthropoda</taxon>
        <taxon>Hexapoda</taxon>
        <taxon>Insecta</taxon>
        <taxon>Pterygota</taxon>
        <taxon>Neoptera</taxon>
        <taxon>Endopterygota</taxon>
        <taxon>Lepidoptera</taxon>
        <taxon>Glossata</taxon>
        <taxon>Ditrysia</taxon>
        <taxon>Papilionoidea</taxon>
        <taxon>Papilionidae</taxon>
        <taxon>Papilioninae</taxon>
        <taxon>Iphiclides</taxon>
    </lineage>
</organism>
<keyword evidence="3" id="KW-1185">Reference proteome</keyword>
<sequence>MHSRRARSHAGPRATVHRRRDPWRRSTPSGRGGRSLGAARCRPIDPRLRPATYGSCPTLHPLTIHAPRSPTVPARWLINFRGPQSRRQQHSLFPSERTVVMTPTSERASTQSPPMRCLKPTLDYDRSCYCGVFFFSLSDSFDATQRERLRL</sequence>
<reference evidence="2" key="1">
    <citation type="submission" date="2022-03" db="EMBL/GenBank/DDBJ databases">
        <authorList>
            <person name="Martin H S."/>
        </authorList>
    </citation>
    <scope>NUCLEOTIDE SEQUENCE</scope>
</reference>
<dbReference type="Proteomes" id="UP000837857">
    <property type="component" value="Chromosome 6"/>
</dbReference>
<name>A0ABN8J2Z0_9NEOP</name>